<evidence type="ECO:0000256" key="7">
    <source>
        <dbReference type="ARBA" id="ARBA00022842"/>
    </source>
</evidence>
<keyword evidence="4" id="KW-0548">Nucleotidyltransferase</keyword>
<dbReference type="AlphaFoldDB" id="A0A1U9K9M1"/>
<comment type="similarity">
    <text evidence="9">Belongs to the tRNA nucleotidyltransferase/poly(A) polymerase family.</text>
</comment>
<dbReference type="Pfam" id="PF13735">
    <property type="entry name" value="tRNA_NucTran2_2"/>
    <property type="match status" value="1"/>
</dbReference>
<keyword evidence="7" id="KW-0460">Magnesium</keyword>
<dbReference type="STRING" id="1471761.B0W44_14210"/>
<dbReference type="Gene3D" id="1.10.3090.10">
    <property type="entry name" value="cca-adding enzyme, domain 2"/>
    <property type="match status" value="1"/>
</dbReference>
<dbReference type="RefSeq" id="WP_169835594.1">
    <property type="nucleotide sequence ID" value="NZ_CP019699.1"/>
</dbReference>
<gene>
    <name evidence="13" type="ORF">B0W44_14210</name>
</gene>
<evidence type="ECO:0000256" key="5">
    <source>
        <dbReference type="ARBA" id="ARBA00022723"/>
    </source>
</evidence>
<dbReference type="CDD" id="cd05398">
    <property type="entry name" value="NT_ClassII-CCAase"/>
    <property type="match status" value="1"/>
</dbReference>
<dbReference type="InterPro" id="IPR032810">
    <property type="entry name" value="CCA-adding_enz_C"/>
</dbReference>
<reference evidence="13 14" key="1">
    <citation type="journal article" date="2015" name="Int. J. Syst. Evol. Microbiol.">
        <title>Novibacillus thermophilus gen. nov., sp. nov., a Gram-staining-negative and moderately thermophilic member of the family Thermoactinomycetaceae.</title>
        <authorList>
            <person name="Yang G."/>
            <person name="Chen J."/>
            <person name="Zhou S."/>
        </authorList>
    </citation>
    <scope>NUCLEOTIDE SEQUENCE [LARGE SCALE GENOMIC DNA]</scope>
    <source>
        <strain evidence="13 14">SG-1</strain>
    </source>
</reference>
<dbReference type="SUPFAM" id="SSF81891">
    <property type="entry name" value="Poly A polymerase C-terminal region-like"/>
    <property type="match status" value="1"/>
</dbReference>
<keyword evidence="8 9" id="KW-0694">RNA-binding</keyword>
<dbReference type="InterPro" id="IPR050264">
    <property type="entry name" value="Bact_CCA-adding_enz_type3_sf"/>
</dbReference>
<name>A0A1U9K9M1_9BACL</name>
<dbReference type="SUPFAM" id="SSF81301">
    <property type="entry name" value="Nucleotidyltransferase"/>
    <property type="match status" value="1"/>
</dbReference>
<dbReference type="GO" id="GO:0008033">
    <property type="term" value="P:tRNA processing"/>
    <property type="evidence" value="ECO:0007669"/>
    <property type="project" value="UniProtKB-KW"/>
</dbReference>
<evidence type="ECO:0000259" key="12">
    <source>
        <dbReference type="Pfam" id="PF13735"/>
    </source>
</evidence>
<dbReference type="InterPro" id="IPR043519">
    <property type="entry name" value="NT_sf"/>
</dbReference>
<evidence type="ECO:0000256" key="2">
    <source>
        <dbReference type="ARBA" id="ARBA00022679"/>
    </source>
</evidence>
<protein>
    <submittedName>
        <fullName evidence="13">CCA tRNA nucleotidyltransferase</fullName>
    </submittedName>
</protein>
<dbReference type="GO" id="GO:0000166">
    <property type="term" value="F:nucleotide binding"/>
    <property type="evidence" value="ECO:0007669"/>
    <property type="project" value="UniProtKB-KW"/>
</dbReference>
<evidence type="ECO:0000313" key="14">
    <source>
        <dbReference type="Proteomes" id="UP000188603"/>
    </source>
</evidence>
<keyword evidence="3" id="KW-0819">tRNA processing</keyword>
<dbReference type="Pfam" id="PF12627">
    <property type="entry name" value="PolyA_pol_RNAbd"/>
    <property type="match status" value="1"/>
</dbReference>
<dbReference type="NCBIfam" id="NF009814">
    <property type="entry name" value="PRK13299.1"/>
    <property type="match status" value="1"/>
</dbReference>
<dbReference type="Pfam" id="PF01743">
    <property type="entry name" value="PolyA_pol"/>
    <property type="match status" value="1"/>
</dbReference>
<keyword evidence="5" id="KW-0479">Metal-binding</keyword>
<feature type="domain" description="CCA-adding enzyme C-terminal" evidence="12">
    <location>
        <begin position="257"/>
        <end position="403"/>
    </location>
</feature>
<dbReference type="InterPro" id="IPR032828">
    <property type="entry name" value="PolyA_RNA-bd"/>
</dbReference>
<dbReference type="Gene3D" id="1.10.246.80">
    <property type="match status" value="1"/>
</dbReference>
<evidence type="ECO:0000313" key="13">
    <source>
        <dbReference type="EMBL" id="AQS56730.1"/>
    </source>
</evidence>
<accession>A0A1U9K9M1</accession>
<keyword evidence="6" id="KW-0547">Nucleotide-binding</keyword>
<dbReference type="KEGG" id="ntr:B0W44_14210"/>
<dbReference type="PANTHER" id="PTHR46173:SF1">
    <property type="entry name" value="CCA TRNA NUCLEOTIDYLTRANSFERASE 1, MITOCHONDRIAL"/>
    <property type="match status" value="1"/>
</dbReference>
<evidence type="ECO:0000256" key="6">
    <source>
        <dbReference type="ARBA" id="ARBA00022741"/>
    </source>
</evidence>
<evidence type="ECO:0000256" key="3">
    <source>
        <dbReference type="ARBA" id="ARBA00022694"/>
    </source>
</evidence>
<dbReference type="GO" id="GO:0046872">
    <property type="term" value="F:metal ion binding"/>
    <property type="evidence" value="ECO:0007669"/>
    <property type="project" value="UniProtKB-KW"/>
</dbReference>
<comment type="cofactor">
    <cofactor evidence="1">
        <name>Mg(2+)</name>
        <dbReference type="ChEBI" id="CHEBI:18420"/>
    </cofactor>
</comment>
<dbReference type="Proteomes" id="UP000188603">
    <property type="component" value="Chromosome"/>
</dbReference>
<feature type="domain" description="tRNA nucleotidyltransferase/poly(A) polymerase RNA and SrmB- binding" evidence="11">
    <location>
        <begin position="173"/>
        <end position="227"/>
    </location>
</feature>
<keyword evidence="2 9" id="KW-0808">Transferase</keyword>
<evidence type="ECO:0000256" key="9">
    <source>
        <dbReference type="RuleBase" id="RU003953"/>
    </source>
</evidence>
<evidence type="ECO:0000256" key="1">
    <source>
        <dbReference type="ARBA" id="ARBA00001946"/>
    </source>
</evidence>
<evidence type="ECO:0000259" key="11">
    <source>
        <dbReference type="Pfam" id="PF12627"/>
    </source>
</evidence>
<dbReference type="Gene3D" id="3.30.460.10">
    <property type="entry name" value="Beta Polymerase, domain 2"/>
    <property type="match status" value="1"/>
</dbReference>
<evidence type="ECO:0000256" key="4">
    <source>
        <dbReference type="ARBA" id="ARBA00022695"/>
    </source>
</evidence>
<feature type="domain" description="Poly A polymerase head" evidence="10">
    <location>
        <begin position="26"/>
        <end position="146"/>
    </location>
</feature>
<dbReference type="InterPro" id="IPR002646">
    <property type="entry name" value="PolA_pol_head_dom"/>
</dbReference>
<organism evidence="13 14">
    <name type="scientific">Novibacillus thermophilus</name>
    <dbReference type="NCBI Taxonomy" id="1471761"/>
    <lineage>
        <taxon>Bacteria</taxon>
        <taxon>Bacillati</taxon>
        <taxon>Bacillota</taxon>
        <taxon>Bacilli</taxon>
        <taxon>Bacillales</taxon>
        <taxon>Thermoactinomycetaceae</taxon>
        <taxon>Novibacillus</taxon>
    </lineage>
</organism>
<proteinExistence type="inferred from homology"/>
<evidence type="ECO:0000256" key="8">
    <source>
        <dbReference type="ARBA" id="ARBA00022884"/>
    </source>
</evidence>
<dbReference type="GO" id="GO:0000049">
    <property type="term" value="F:tRNA binding"/>
    <property type="evidence" value="ECO:0007669"/>
    <property type="project" value="TreeGrafter"/>
</dbReference>
<dbReference type="GO" id="GO:0016779">
    <property type="term" value="F:nucleotidyltransferase activity"/>
    <property type="evidence" value="ECO:0007669"/>
    <property type="project" value="UniProtKB-KW"/>
</dbReference>
<dbReference type="EMBL" id="CP019699">
    <property type="protein sequence ID" value="AQS56730.1"/>
    <property type="molecule type" value="Genomic_DNA"/>
</dbReference>
<evidence type="ECO:0000259" key="10">
    <source>
        <dbReference type="Pfam" id="PF01743"/>
    </source>
</evidence>
<dbReference type="PANTHER" id="PTHR46173">
    <property type="entry name" value="CCA TRNA NUCLEOTIDYLTRANSFERASE 1, MITOCHONDRIAL"/>
    <property type="match status" value="1"/>
</dbReference>
<sequence length="415" mass="47238">MFDQSAPLFREAFRLVEELEGAGYQAYVVGGSVRDAMLGRPVHDVDIATSATPAEVQRLFPRTVATGLKYGTVTVVTGRYTFEVTTFRREGPYGDARHPDFVQFAADVTDDLARRDFTINAMAVDSRGVVTDPFDGQKDLQRKVIRCVGDPRERFREDALRMLRAARFAAQLGFDVSPATIDAIKAERKGLAKLAVERITGELHKILSAVEPGRALRLLWSACLIEEIAALFLNRFPASPPRNQLASLEAETDVYLRWILFLRLCGVKSSEAQRVCRELKLPRKWTRELSLLWREGEKWSNGLMSNAEVRRTVFAHGLKRSLRIVRLAYRFGRLSRREEQLWRRRFRHADWEMPLDDPSQLALDGRALMQISGREPGPWIGRVLDTLLDKVVSGEVINHPSRLEKEWRLHGPHAP</sequence>
<keyword evidence="14" id="KW-1185">Reference proteome</keyword>